<dbReference type="GO" id="GO:0051607">
    <property type="term" value="P:defense response to virus"/>
    <property type="evidence" value="ECO:0007669"/>
    <property type="project" value="UniProtKB-KW"/>
</dbReference>
<dbReference type="GO" id="GO:0005829">
    <property type="term" value="C:cytosol"/>
    <property type="evidence" value="ECO:0007669"/>
    <property type="project" value="TreeGrafter"/>
</dbReference>
<gene>
    <name evidence="2" type="ORF">SAMN05421847_1916</name>
</gene>
<dbReference type="CDD" id="cd05400">
    <property type="entry name" value="NT_2-5OAS_ClassI-CCAase"/>
    <property type="match status" value="1"/>
</dbReference>
<dbReference type="SUPFAM" id="SSF81301">
    <property type="entry name" value="Nucleotidyltransferase"/>
    <property type="match status" value="1"/>
</dbReference>
<dbReference type="Gene3D" id="3.30.460.10">
    <property type="entry name" value="Beta Polymerase, domain 2"/>
    <property type="match status" value="1"/>
</dbReference>
<name>A0A1H5Z098_9FLAO</name>
<organism evidence="2 3">
    <name type="scientific">Halpernia humi</name>
    <dbReference type="NCBI Taxonomy" id="493375"/>
    <lineage>
        <taxon>Bacteria</taxon>
        <taxon>Pseudomonadati</taxon>
        <taxon>Bacteroidota</taxon>
        <taxon>Flavobacteriia</taxon>
        <taxon>Flavobacteriales</taxon>
        <taxon>Weeksellaceae</taxon>
        <taxon>Chryseobacterium group</taxon>
        <taxon>Halpernia</taxon>
    </lineage>
</organism>
<protein>
    <recommendedName>
        <fullName evidence="4">Nucleotidyltransferase</fullName>
    </recommendedName>
</protein>
<dbReference type="InterPro" id="IPR043519">
    <property type="entry name" value="NT_sf"/>
</dbReference>
<dbReference type="GO" id="GO:0003725">
    <property type="term" value="F:double-stranded RNA binding"/>
    <property type="evidence" value="ECO:0007669"/>
    <property type="project" value="TreeGrafter"/>
</dbReference>
<dbReference type="InterPro" id="IPR053445">
    <property type="entry name" value="CBASS_cN_synthase"/>
</dbReference>
<keyword evidence="3" id="KW-1185">Reference proteome</keyword>
<proteinExistence type="predicted"/>
<dbReference type="PANTHER" id="PTHR11258:SF11">
    <property type="entry name" value="C2H2-TYPE DOMAIN-CONTAINING PROTEIN"/>
    <property type="match status" value="1"/>
</dbReference>
<dbReference type="EMBL" id="FNUS01000004">
    <property type="protein sequence ID" value="SEG29025.1"/>
    <property type="molecule type" value="Genomic_DNA"/>
</dbReference>
<dbReference type="RefSeq" id="WP_003002487.1">
    <property type="nucleotide sequence ID" value="NZ_FNUS01000004.1"/>
</dbReference>
<dbReference type="NCBIfam" id="NF041116">
    <property type="entry name" value="CBASS_cyclase_a"/>
    <property type="match status" value="1"/>
</dbReference>
<dbReference type="GO" id="GO:0016020">
    <property type="term" value="C:membrane"/>
    <property type="evidence" value="ECO:0007669"/>
    <property type="project" value="TreeGrafter"/>
</dbReference>
<evidence type="ECO:0008006" key="4">
    <source>
        <dbReference type="Google" id="ProtNLM"/>
    </source>
</evidence>
<accession>A0A1H5Z098</accession>
<dbReference type="GO" id="GO:0001730">
    <property type="term" value="F:2'-5'-oligoadenylate synthetase activity"/>
    <property type="evidence" value="ECO:0007669"/>
    <property type="project" value="TreeGrafter"/>
</dbReference>
<keyword evidence="1" id="KW-0051">Antiviral defense</keyword>
<dbReference type="GeneID" id="56897256"/>
<sequence length="327" mass="37753">MKLSNKDLQNFIEKIKLQPENMGKYRDQINNLKEKLEKKIAEDDSHGLKVQKYIIAGSWKKHTILKPTGENPIDIDLVLFISGDKEIHNDLPKLYDYIVSYLKSIYPQKDIQRDVDAKGNTKSITISFSGTGLQVDIVPVVPLQDIAEYVWQPSRRGGKKYITSISKQLSFSLEKRQKNPSYTSIVRTIKWWKNYKELQPTDNEPGLSSFSIELIVAYLDENYGIEESIEEGVIRFFQFVSNPSFPIIEFKDSIKSIPGNYDSPIYIADNTNKENNIVKRLDKNKWDEIIEEAEDAFDTLNIAESKNNKGDTIQEWKRVFGPTFNLD</sequence>
<evidence type="ECO:0000313" key="2">
    <source>
        <dbReference type="EMBL" id="SEG29025.1"/>
    </source>
</evidence>
<dbReference type="OrthoDB" id="8887021at2"/>
<dbReference type="Proteomes" id="UP000236738">
    <property type="component" value="Unassembled WGS sequence"/>
</dbReference>
<dbReference type="Pfam" id="PF18144">
    <property type="entry name" value="SMODS"/>
    <property type="match status" value="1"/>
</dbReference>
<evidence type="ECO:0000313" key="3">
    <source>
        <dbReference type="Proteomes" id="UP000236738"/>
    </source>
</evidence>
<reference evidence="3" key="1">
    <citation type="submission" date="2016-10" db="EMBL/GenBank/DDBJ databases">
        <authorList>
            <person name="Varghese N."/>
            <person name="Submissions S."/>
        </authorList>
    </citation>
    <scope>NUCLEOTIDE SEQUENCE [LARGE SCALE GENOMIC DNA]</scope>
    <source>
        <strain evidence="3">DSM 21580</strain>
    </source>
</reference>
<dbReference type="PANTHER" id="PTHR11258">
    <property type="entry name" value="2-5 OLIGOADENYLATE SYNTHETASE"/>
    <property type="match status" value="1"/>
</dbReference>
<evidence type="ECO:0000256" key="1">
    <source>
        <dbReference type="ARBA" id="ARBA00023118"/>
    </source>
</evidence>
<dbReference type="InterPro" id="IPR006116">
    <property type="entry name" value="NT_2-5OAS_ClassI-CCAase"/>
</dbReference>
<dbReference type="AlphaFoldDB" id="A0A1H5Z098"/>
<dbReference type="Gene3D" id="1.10.1410.20">
    <property type="entry name" value="2'-5'-oligoadenylate synthetase 1, domain 2"/>
    <property type="match status" value="1"/>
</dbReference>